<dbReference type="KEGG" id="loa:LOAG_13631"/>
<protein>
    <submittedName>
        <fullName evidence="1">Uncharacterized protein</fullName>
    </submittedName>
</protein>
<proteinExistence type="predicted"/>
<dbReference type="GeneID" id="9951103"/>
<dbReference type="CTD" id="9951103"/>
<gene>
    <name evidence="1" type="ORF">LOAG_13631</name>
</gene>
<sequence>SKPIGKRKCCLNFACCNLYNLHARQDNTNSTGYTLNSTLSSISSSRKIFNSDISAFTEITTNDIDYDHL</sequence>
<dbReference type="RefSeq" id="XP_003149185.1">
    <property type="nucleotide sequence ID" value="XM_003149137.1"/>
</dbReference>
<name>A0A1S0TIZ9_LOALO</name>
<organism evidence="1">
    <name type="scientific">Loa loa</name>
    <name type="common">Eye worm</name>
    <name type="synonym">Filaria loa</name>
    <dbReference type="NCBI Taxonomy" id="7209"/>
    <lineage>
        <taxon>Eukaryota</taxon>
        <taxon>Metazoa</taxon>
        <taxon>Ecdysozoa</taxon>
        <taxon>Nematoda</taxon>
        <taxon>Chromadorea</taxon>
        <taxon>Rhabditida</taxon>
        <taxon>Spirurina</taxon>
        <taxon>Spiruromorpha</taxon>
        <taxon>Filarioidea</taxon>
        <taxon>Onchocercidae</taxon>
        <taxon>Loa</taxon>
    </lineage>
</organism>
<dbReference type="AlphaFoldDB" id="A0A1S0TIZ9"/>
<accession>A0A1S0TIZ9</accession>
<dbReference type="EMBL" id="JH712171">
    <property type="protein sequence ID" value="EFO14884.1"/>
    <property type="molecule type" value="Genomic_DNA"/>
</dbReference>
<feature type="non-terminal residue" evidence="1">
    <location>
        <position position="1"/>
    </location>
</feature>
<evidence type="ECO:0000313" key="1">
    <source>
        <dbReference type="EMBL" id="EFO14884.1"/>
    </source>
</evidence>
<reference evidence="1" key="1">
    <citation type="submission" date="2012-04" db="EMBL/GenBank/DDBJ databases">
        <title>The Genome Sequence of Loa loa.</title>
        <authorList>
            <consortium name="The Broad Institute Genome Sequencing Platform"/>
            <consortium name="Broad Institute Genome Sequencing Center for Infectious Disease"/>
            <person name="Nutman T.B."/>
            <person name="Fink D.L."/>
            <person name="Russ C."/>
            <person name="Young S."/>
            <person name="Zeng Q."/>
            <person name="Gargeya S."/>
            <person name="Alvarado L."/>
            <person name="Berlin A."/>
            <person name="Chapman S.B."/>
            <person name="Chen Z."/>
            <person name="Freedman E."/>
            <person name="Gellesch M."/>
            <person name="Goldberg J."/>
            <person name="Griggs A."/>
            <person name="Gujja S."/>
            <person name="Heilman E.R."/>
            <person name="Heiman D."/>
            <person name="Howarth C."/>
            <person name="Mehta T."/>
            <person name="Neiman D."/>
            <person name="Pearson M."/>
            <person name="Roberts A."/>
            <person name="Saif S."/>
            <person name="Shea T."/>
            <person name="Shenoy N."/>
            <person name="Sisk P."/>
            <person name="Stolte C."/>
            <person name="Sykes S."/>
            <person name="White J."/>
            <person name="Yandava C."/>
            <person name="Haas B."/>
            <person name="Henn M.R."/>
            <person name="Nusbaum C."/>
            <person name="Birren B."/>
        </authorList>
    </citation>
    <scope>NUCLEOTIDE SEQUENCE [LARGE SCALE GENOMIC DNA]</scope>
</reference>
<dbReference type="InParanoid" id="A0A1S0TIZ9"/>